<comment type="caution">
    <text evidence="2">The sequence shown here is derived from an EMBL/GenBank/DDBJ whole genome shotgun (WGS) entry which is preliminary data.</text>
</comment>
<dbReference type="Proteomes" id="UP000094070">
    <property type="component" value="Unassembled WGS sequence"/>
</dbReference>
<dbReference type="PANTHER" id="PTHR36920:SF1">
    <property type="entry name" value="OUTER MEMBRANE PROTEIN W"/>
    <property type="match status" value="1"/>
</dbReference>
<sequence length="228" mass="24078">MKKSLLALSLLTAGLAVPFSANAALEKGDFLIRAGAVTVAPNDSSSGIKAGSDDLGGYASVDNNTQLGLNFAYMVADHWAVELLAATPFSHDVSLGGSPAGLDSLNGGLGNVKHLPPTLSVLYYPMDSSSKFQPYAGVGVNYTMFFDESVDSSAKAKGFSNLELDNSWGLAGQIGMDYFITDNITLNAQVRYIDIDTNATVDLEGVGNLNVDVDIDPWVYMVGIGYKF</sequence>
<dbReference type="InterPro" id="IPR000758">
    <property type="entry name" value="Enterovir_OMP"/>
</dbReference>
<dbReference type="GO" id="GO:0044384">
    <property type="term" value="C:host outer membrane"/>
    <property type="evidence" value="ECO:0007669"/>
    <property type="project" value="InterPro"/>
</dbReference>
<dbReference type="InterPro" id="IPR005618">
    <property type="entry name" value="OMPW"/>
</dbReference>
<dbReference type="AlphaFoldDB" id="A0A1E5E1Z4"/>
<reference evidence="2 3" key="1">
    <citation type="journal article" date="2012" name="Science">
        <title>Ecological populations of bacteria act as socially cohesive units of antibiotic production and resistance.</title>
        <authorList>
            <person name="Cordero O.X."/>
            <person name="Wildschutte H."/>
            <person name="Kirkup B."/>
            <person name="Proehl S."/>
            <person name="Ngo L."/>
            <person name="Hussain F."/>
            <person name="Le Roux F."/>
            <person name="Mincer T."/>
            <person name="Polz M.F."/>
        </authorList>
    </citation>
    <scope>NUCLEOTIDE SEQUENCE [LARGE SCALE GENOMIC DNA]</scope>
    <source>
        <strain evidence="2 3">1S-45</strain>
    </source>
</reference>
<keyword evidence="1" id="KW-0732">Signal</keyword>
<dbReference type="GO" id="GO:0055085">
    <property type="term" value="P:transmembrane transport"/>
    <property type="evidence" value="ECO:0007669"/>
    <property type="project" value="TreeGrafter"/>
</dbReference>
<dbReference type="EMBL" id="AJYK02000062">
    <property type="protein sequence ID" value="OEF25440.1"/>
    <property type="molecule type" value="Genomic_DNA"/>
</dbReference>
<name>A0A1E5E1Z4_9VIBR</name>
<feature type="chain" id="PRO_5009174599" evidence="1">
    <location>
        <begin position="24"/>
        <end position="228"/>
    </location>
</feature>
<dbReference type="PANTHER" id="PTHR36920">
    <property type="match status" value="1"/>
</dbReference>
<dbReference type="InterPro" id="IPR011250">
    <property type="entry name" value="OMP/PagP_B-barrel"/>
</dbReference>
<evidence type="ECO:0000313" key="2">
    <source>
        <dbReference type="EMBL" id="OEF25440.1"/>
    </source>
</evidence>
<feature type="signal peptide" evidence="1">
    <location>
        <begin position="1"/>
        <end position="23"/>
    </location>
</feature>
<gene>
    <name evidence="2" type="ORF">A1QC_08685</name>
</gene>
<dbReference type="Pfam" id="PF03922">
    <property type="entry name" value="OmpW"/>
    <property type="match status" value="1"/>
</dbReference>
<evidence type="ECO:0000313" key="3">
    <source>
        <dbReference type="Proteomes" id="UP000094070"/>
    </source>
</evidence>
<evidence type="ECO:0000256" key="1">
    <source>
        <dbReference type="SAM" id="SignalP"/>
    </source>
</evidence>
<dbReference type="SUPFAM" id="SSF56925">
    <property type="entry name" value="OMPA-like"/>
    <property type="match status" value="1"/>
</dbReference>
<dbReference type="eggNOG" id="COG3047">
    <property type="taxonomic scope" value="Bacteria"/>
</dbReference>
<dbReference type="PROSITE" id="PS00695">
    <property type="entry name" value="ENT_VIR_OMP_2"/>
    <property type="match status" value="1"/>
</dbReference>
<keyword evidence="3" id="KW-1185">Reference proteome</keyword>
<dbReference type="RefSeq" id="WP_017024892.1">
    <property type="nucleotide sequence ID" value="NZ_AJYK02000062.1"/>
</dbReference>
<dbReference type="STRING" id="1188252.A1QC_08685"/>
<accession>A0A1E5E1Z4</accession>
<proteinExistence type="predicted"/>
<protein>
    <submittedName>
        <fullName evidence="2">Outer membrane protein OmpW</fullName>
    </submittedName>
</protein>
<dbReference type="Gene3D" id="2.40.160.20">
    <property type="match status" value="1"/>
</dbReference>
<dbReference type="OrthoDB" id="9807574at2"/>
<organism evidence="2 3">
    <name type="scientific">Vibrio rumoiensis 1S-45</name>
    <dbReference type="NCBI Taxonomy" id="1188252"/>
    <lineage>
        <taxon>Bacteria</taxon>
        <taxon>Pseudomonadati</taxon>
        <taxon>Pseudomonadota</taxon>
        <taxon>Gammaproteobacteria</taxon>
        <taxon>Vibrionales</taxon>
        <taxon>Vibrionaceae</taxon>
        <taxon>Vibrio</taxon>
    </lineage>
</organism>
<dbReference type="GO" id="GO:0019867">
    <property type="term" value="C:outer membrane"/>
    <property type="evidence" value="ECO:0007669"/>
    <property type="project" value="InterPro"/>
</dbReference>